<keyword evidence="3" id="KW-1185">Reference proteome</keyword>
<keyword evidence="1" id="KW-0472">Membrane</keyword>
<dbReference type="OrthoDB" id="5741576at2"/>
<accession>A0A4R5LNJ5</accession>
<evidence type="ECO:0000313" key="2">
    <source>
        <dbReference type="EMBL" id="TDG11801.1"/>
    </source>
</evidence>
<protein>
    <submittedName>
        <fullName evidence="2">Uncharacterized protein</fullName>
    </submittedName>
</protein>
<feature type="transmembrane region" description="Helical" evidence="1">
    <location>
        <begin position="6"/>
        <end position="27"/>
    </location>
</feature>
<gene>
    <name evidence="2" type="ORF">E2F43_15625</name>
</gene>
<proteinExistence type="predicted"/>
<dbReference type="EMBL" id="SMSE01000004">
    <property type="protein sequence ID" value="TDG11801.1"/>
    <property type="molecule type" value="Genomic_DNA"/>
</dbReference>
<keyword evidence="1" id="KW-1133">Transmembrane helix</keyword>
<keyword evidence="1" id="KW-0812">Transmembrane</keyword>
<evidence type="ECO:0000313" key="3">
    <source>
        <dbReference type="Proteomes" id="UP000295554"/>
    </source>
</evidence>
<dbReference type="RefSeq" id="WP_133214397.1">
    <property type="nucleotide sequence ID" value="NZ_SMSE01000004.1"/>
</dbReference>
<dbReference type="Proteomes" id="UP000295554">
    <property type="component" value="Unassembled WGS sequence"/>
</dbReference>
<organism evidence="2 3">
    <name type="scientific">Seongchinamella unica</name>
    <dbReference type="NCBI Taxonomy" id="2547392"/>
    <lineage>
        <taxon>Bacteria</taxon>
        <taxon>Pseudomonadati</taxon>
        <taxon>Pseudomonadota</taxon>
        <taxon>Gammaproteobacteria</taxon>
        <taxon>Cellvibrionales</taxon>
        <taxon>Halieaceae</taxon>
        <taxon>Seongchinamella</taxon>
    </lineage>
</organism>
<sequence length="145" mass="16769">MKWEALSALAEICSAVAVVVTLIYLAIQIRQNSRLIEASLAESHVSAANEITRILAAEPEAAHIFWEGLESKREALSLDHRRRFDPMMFLFVMSAYQAFRQHDQDALARADWILQFAGFQGWWEEYRSTYSEDFIAYIERKRGIP</sequence>
<comment type="caution">
    <text evidence="2">The sequence shown here is derived from an EMBL/GenBank/DDBJ whole genome shotgun (WGS) entry which is preliminary data.</text>
</comment>
<name>A0A4R5LNJ5_9GAMM</name>
<dbReference type="AlphaFoldDB" id="A0A4R5LNJ5"/>
<evidence type="ECO:0000256" key="1">
    <source>
        <dbReference type="SAM" id="Phobius"/>
    </source>
</evidence>
<reference evidence="2 3" key="1">
    <citation type="submission" date="2019-03" db="EMBL/GenBank/DDBJ databases">
        <title>Seongchinamella monodicae gen. nov., sp. nov., a novel member of the Gammaproteobacteria isolated from a tidal mudflat of beach.</title>
        <authorList>
            <person name="Yang H.G."/>
            <person name="Kang J.W."/>
            <person name="Lee S.D."/>
        </authorList>
    </citation>
    <scope>NUCLEOTIDE SEQUENCE [LARGE SCALE GENOMIC DNA]</scope>
    <source>
        <strain evidence="2 3">GH4-78</strain>
    </source>
</reference>